<reference evidence="1 2" key="1">
    <citation type="journal article" date="2018" name="Proc. R. Soc. B">
        <title>A non-coding region near Follistatin controls head colour polymorphism in the Gouldian finch.</title>
        <authorList>
            <person name="Toomey M.B."/>
            <person name="Marques C.I."/>
            <person name="Andrade P."/>
            <person name="Araujo P.M."/>
            <person name="Sabatino S."/>
            <person name="Gazda M.A."/>
            <person name="Afonso S."/>
            <person name="Lopes R.J."/>
            <person name="Corbo J.C."/>
            <person name="Carneiro M."/>
        </authorList>
    </citation>
    <scope>NUCLEOTIDE SEQUENCE [LARGE SCALE GENOMIC DNA]</scope>
    <source>
        <strain evidence="1">Red01</strain>
        <tissue evidence="1">Muscle</tissue>
    </source>
</reference>
<sequence length="451" mass="49409">MQPLLHPRSLYKDHPKMTQLKVIQKEFSLHLFMHYQNLKVSGESEKRNSSLLSGSREELGLPQPALHWQDPGEQPELPCQQCPSATLLGVPGPEGLVATRNPTSCVDRDKQLAFISNVFPFDTGALQALLPQQNEHGKRSLQNLLLDLCVSAKKRGNHQQGSSSPGAAYSLTRCKPCHISRFGQPEDKRGRASSEIAGRSFVDQIKPEGIKRDASEIALVDFMAQALGDASVCAGAEADRTGQVYLLALPDIPYSSYSPFLHFSCFSASHGEEKPTLRPLIVGRGLLSMEMFEVDGHQSGERSLFSPRSRSWFTSSLCSGTKSCTALSRSSREAGLDVQWEHPAKAELRESFACRRHGAFCLWSGGRGRRHKPSELHGARSKTSPHFWAGAGLLAIRPGLSAAQSRAPLVPTHPEQLSSGHCPHSERELFAQGGGELLRQRSSIRSSKTHG</sequence>
<gene>
    <name evidence="1" type="ORF">DV515_00001995</name>
</gene>
<protein>
    <submittedName>
        <fullName evidence="1">Uncharacterized protein</fullName>
    </submittedName>
</protein>
<dbReference type="EMBL" id="QUSF01000004">
    <property type="protein sequence ID" value="RLW10280.1"/>
    <property type="molecule type" value="Genomic_DNA"/>
</dbReference>
<dbReference type="AlphaFoldDB" id="A0A3L8SXJ7"/>
<evidence type="ECO:0000313" key="2">
    <source>
        <dbReference type="Proteomes" id="UP000276834"/>
    </source>
</evidence>
<comment type="caution">
    <text evidence="1">The sequence shown here is derived from an EMBL/GenBank/DDBJ whole genome shotgun (WGS) entry which is preliminary data.</text>
</comment>
<name>A0A3L8SXJ7_CHLGU</name>
<evidence type="ECO:0000313" key="1">
    <source>
        <dbReference type="EMBL" id="RLW10280.1"/>
    </source>
</evidence>
<keyword evidence="2" id="KW-1185">Reference proteome</keyword>
<accession>A0A3L8SXJ7</accession>
<organism evidence="1 2">
    <name type="scientific">Chloebia gouldiae</name>
    <name type="common">Gouldian finch</name>
    <name type="synonym">Erythrura gouldiae</name>
    <dbReference type="NCBI Taxonomy" id="44316"/>
    <lineage>
        <taxon>Eukaryota</taxon>
        <taxon>Metazoa</taxon>
        <taxon>Chordata</taxon>
        <taxon>Craniata</taxon>
        <taxon>Vertebrata</taxon>
        <taxon>Euteleostomi</taxon>
        <taxon>Archelosauria</taxon>
        <taxon>Archosauria</taxon>
        <taxon>Dinosauria</taxon>
        <taxon>Saurischia</taxon>
        <taxon>Theropoda</taxon>
        <taxon>Coelurosauria</taxon>
        <taxon>Aves</taxon>
        <taxon>Neognathae</taxon>
        <taxon>Neoaves</taxon>
        <taxon>Telluraves</taxon>
        <taxon>Australaves</taxon>
        <taxon>Passeriformes</taxon>
        <taxon>Passeroidea</taxon>
        <taxon>Passeridae</taxon>
        <taxon>Chloebia</taxon>
    </lineage>
</organism>
<dbReference type="Proteomes" id="UP000276834">
    <property type="component" value="Unassembled WGS sequence"/>
</dbReference>
<feature type="non-terminal residue" evidence="1">
    <location>
        <position position="451"/>
    </location>
</feature>
<proteinExistence type="predicted"/>